<evidence type="ECO:0000256" key="1">
    <source>
        <dbReference type="ARBA" id="ARBA00000085"/>
    </source>
</evidence>
<proteinExistence type="predicted"/>
<reference evidence="12 13" key="1">
    <citation type="submission" date="2024-10" db="EMBL/GenBank/DDBJ databases">
        <title>The Natural Products Discovery Center: Release of the First 8490 Sequenced Strains for Exploring Actinobacteria Biosynthetic Diversity.</title>
        <authorList>
            <person name="Kalkreuter E."/>
            <person name="Kautsar S.A."/>
            <person name="Yang D."/>
            <person name="Bader C.D."/>
            <person name="Teijaro C.N."/>
            <person name="Fluegel L."/>
            <person name="Davis C.M."/>
            <person name="Simpson J.R."/>
            <person name="Lauterbach L."/>
            <person name="Steele A.D."/>
            <person name="Gui C."/>
            <person name="Meng S."/>
            <person name="Li G."/>
            <person name="Viehrig K."/>
            <person name="Ye F."/>
            <person name="Su P."/>
            <person name="Kiefer A.F."/>
            <person name="Nichols A."/>
            <person name="Cepeda A.J."/>
            <person name="Yan W."/>
            <person name="Fan B."/>
            <person name="Jiang Y."/>
            <person name="Adhikari A."/>
            <person name="Zheng C.-J."/>
            <person name="Schuster L."/>
            <person name="Cowan T.M."/>
            <person name="Smanski M.J."/>
            <person name="Chevrette M.G."/>
            <person name="De Carvalho L.P.S."/>
            <person name="Shen B."/>
        </authorList>
    </citation>
    <scope>NUCLEOTIDE SEQUENCE [LARGE SCALE GENOMIC DNA]</scope>
    <source>
        <strain evidence="12 13">NPDC049639</strain>
    </source>
</reference>
<dbReference type="EMBL" id="JBITLV010000001">
    <property type="protein sequence ID" value="MFI7586556.1"/>
    <property type="molecule type" value="Genomic_DNA"/>
</dbReference>
<evidence type="ECO:0000313" key="13">
    <source>
        <dbReference type="Proteomes" id="UP001612915"/>
    </source>
</evidence>
<comment type="catalytic activity">
    <reaction evidence="1">
        <text>ATP + protein L-histidine = ADP + protein N-phospho-L-histidine.</text>
        <dbReference type="EC" id="2.7.13.3"/>
    </reaction>
</comment>
<dbReference type="Gene3D" id="1.20.5.1930">
    <property type="match status" value="1"/>
</dbReference>
<keyword evidence="10" id="KW-1133">Transmembrane helix</keyword>
<keyword evidence="10" id="KW-0812">Transmembrane</keyword>
<feature type="transmembrane region" description="Helical" evidence="10">
    <location>
        <begin position="124"/>
        <end position="143"/>
    </location>
</feature>
<feature type="transmembrane region" description="Helical" evidence="10">
    <location>
        <begin position="12"/>
        <end position="35"/>
    </location>
</feature>
<evidence type="ECO:0000256" key="5">
    <source>
        <dbReference type="ARBA" id="ARBA00022741"/>
    </source>
</evidence>
<keyword evidence="4" id="KW-0808">Transferase</keyword>
<keyword evidence="9" id="KW-0175">Coiled coil</keyword>
<dbReference type="Proteomes" id="UP001612915">
    <property type="component" value="Unassembled WGS sequence"/>
</dbReference>
<keyword evidence="7" id="KW-0067">ATP-binding</keyword>
<dbReference type="EC" id="2.7.13.3" evidence="2"/>
<evidence type="ECO:0000256" key="7">
    <source>
        <dbReference type="ARBA" id="ARBA00022840"/>
    </source>
</evidence>
<sequence length="229" mass="24177">MRTLIRRLDVTPLDAVLAMVFTLAGLVQVSLLPIAGGGLGHLYVLGATLPLAWRRTHPVEASVVASAFGVIPLDGYPVLGFVVVILLFYALGLHGRPLPAVFLATAWGCATGTVGTLLGPEPPVAVIGAFIAVIAPVLAGLVVRRLQAQNAELRRLTAELEAEREKVREAAVGAERERIAQELHDVLGHELTLIAIQAEGAAVALRGGRPGRAVAAWRWSARPVTVTPR</sequence>
<evidence type="ECO:0000256" key="10">
    <source>
        <dbReference type="SAM" id="Phobius"/>
    </source>
</evidence>
<keyword evidence="10" id="KW-0472">Membrane</keyword>
<keyword evidence="6 12" id="KW-0418">Kinase</keyword>
<dbReference type="PANTHER" id="PTHR24421">
    <property type="entry name" value="NITRATE/NITRITE SENSOR PROTEIN NARX-RELATED"/>
    <property type="match status" value="1"/>
</dbReference>
<protein>
    <recommendedName>
        <fullName evidence="2">histidine kinase</fullName>
        <ecNumber evidence="2">2.7.13.3</ecNumber>
    </recommendedName>
</protein>
<evidence type="ECO:0000256" key="2">
    <source>
        <dbReference type="ARBA" id="ARBA00012438"/>
    </source>
</evidence>
<feature type="transmembrane region" description="Helical" evidence="10">
    <location>
        <begin position="75"/>
        <end position="93"/>
    </location>
</feature>
<feature type="coiled-coil region" evidence="9">
    <location>
        <begin position="143"/>
        <end position="177"/>
    </location>
</feature>
<evidence type="ECO:0000256" key="3">
    <source>
        <dbReference type="ARBA" id="ARBA00022553"/>
    </source>
</evidence>
<dbReference type="InterPro" id="IPR050482">
    <property type="entry name" value="Sensor_HK_TwoCompSys"/>
</dbReference>
<gene>
    <name evidence="12" type="ORF">ACIB24_05720</name>
</gene>
<evidence type="ECO:0000256" key="8">
    <source>
        <dbReference type="ARBA" id="ARBA00023012"/>
    </source>
</evidence>
<keyword evidence="8" id="KW-0902">Two-component regulatory system</keyword>
<dbReference type="Pfam" id="PF07730">
    <property type="entry name" value="HisKA_3"/>
    <property type="match status" value="1"/>
</dbReference>
<evidence type="ECO:0000313" key="12">
    <source>
        <dbReference type="EMBL" id="MFI7586556.1"/>
    </source>
</evidence>
<evidence type="ECO:0000256" key="6">
    <source>
        <dbReference type="ARBA" id="ARBA00022777"/>
    </source>
</evidence>
<keyword evidence="3" id="KW-0597">Phosphoprotein</keyword>
<evidence type="ECO:0000256" key="9">
    <source>
        <dbReference type="SAM" id="Coils"/>
    </source>
</evidence>
<evidence type="ECO:0000256" key="4">
    <source>
        <dbReference type="ARBA" id="ARBA00022679"/>
    </source>
</evidence>
<organism evidence="12 13">
    <name type="scientific">Spongisporangium articulatum</name>
    <dbReference type="NCBI Taxonomy" id="3362603"/>
    <lineage>
        <taxon>Bacteria</taxon>
        <taxon>Bacillati</taxon>
        <taxon>Actinomycetota</taxon>
        <taxon>Actinomycetes</taxon>
        <taxon>Kineosporiales</taxon>
        <taxon>Kineosporiaceae</taxon>
        <taxon>Spongisporangium</taxon>
    </lineage>
</organism>
<evidence type="ECO:0000259" key="11">
    <source>
        <dbReference type="Pfam" id="PF07730"/>
    </source>
</evidence>
<feature type="domain" description="Signal transduction histidine kinase subgroup 3 dimerisation and phosphoacceptor" evidence="11">
    <location>
        <begin position="175"/>
        <end position="206"/>
    </location>
</feature>
<dbReference type="PANTHER" id="PTHR24421:SF10">
    <property type="entry name" value="NITRATE_NITRITE SENSOR PROTEIN NARQ"/>
    <property type="match status" value="1"/>
</dbReference>
<dbReference type="InterPro" id="IPR011712">
    <property type="entry name" value="Sig_transdc_His_kin_sub3_dim/P"/>
</dbReference>
<accession>A0ABW8AJL2</accession>
<comment type="caution">
    <text evidence="12">The sequence shown here is derived from an EMBL/GenBank/DDBJ whole genome shotgun (WGS) entry which is preliminary data.</text>
</comment>
<feature type="transmembrane region" description="Helical" evidence="10">
    <location>
        <begin position="100"/>
        <end position="118"/>
    </location>
</feature>
<keyword evidence="5" id="KW-0547">Nucleotide-binding</keyword>
<name>A0ABW8AJL2_9ACTN</name>
<dbReference type="GO" id="GO:0016301">
    <property type="term" value="F:kinase activity"/>
    <property type="evidence" value="ECO:0007669"/>
    <property type="project" value="UniProtKB-KW"/>
</dbReference>
<dbReference type="RefSeq" id="WP_398276403.1">
    <property type="nucleotide sequence ID" value="NZ_JBITLV010000001.1"/>
</dbReference>
<keyword evidence="13" id="KW-1185">Reference proteome</keyword>